<dbReference type="GeneID" id="20312391"/>
<dbReference type="OMA" id="HHDCSSR"/>
<evidence type="ECO:0000313" key="3">
    <source>
        <dbReference type="Proteomes" id="UP000007304"/>
    </source>
</evidence>
<dbReference type="AlphaFoldDB" id="H6C557"/>
<feature type="compositionally biased region" description="Low complexity" evidence="1">
    <location>
        <begin position="254"/>
        <end position="280"/>
    </location>
</feature>
<evidence type="ECO:0000256" key="1">
    <source>
        <dbReference type="SAM" id="MobiDB-lite"/>
    </source>
</evidence>
<dbReference type="EMBL" id="JH226135">
    <property type="protein sequence ID" value="EHY59769.1"/>
    <property type="molecule type" value="Genomic_DNA"/>
</dbReference>
<keyword evidence="3" id="KW-1185">Reference proteome</keyword>
<dbReference type="OrthoDB" id="5226911at2759"/>
<dbReference type="STRING" id="858893.H6C557"/>
<gene>
    <name evidence="2" type="ORF">HMPREF1120_07752</name>
</gene>
<feature type="region of interest" description="Disordered" evidence="1">
    <location>
        <begin position="357"/>
        <end position="407"/>
    </location>
</feature>
<evidence type="ECO:0000313" key="2">
    <source>
        <dbReference type="EMBL" id="EHY59769.1"/>
    </source>
</evidence>
<feature type="compositionally biased region" description="Polar residues" evidence="1">
    <location>
        <begin position="293"/>
        <end position="303"/>
    </location>
</feature>
<feature type="region of interest" description="Disordered" evidence="1">
    <location>
        <begin position="444"/>
        <end position="465"/>
    </location>
</feature>
<dbReference type="Proteomes" id="UP000007304">
    <property type="component" value="Unassembled WGS sequence"/>
</dbReference>
<accession>H6C557</accession>
<name>H6C557_EXODN</name>
<sequence length="481" mass="53004">MGAVSVASVVASIISAFGSGMEILHRLGVGKHKKSRCRARPPQPWEEAEWESVQESLQSRPLQIKHEYDQSVGRFGRRFEVGDSTAHSSLAQTLLVLNTGLIKLINHALSDNQSKENVMSSNKALFSLSEAAASDTMAALEQLRTRLSVMAPRRPLVRIPLQNHQAEEEEEGQNRIGRHDRHHQTHQESSLSLSLPEKRPQQQQQSRASTALLVRGGWVRSKNGGTSSVVLPSAPAAVRKGAKRARKTDQNQDSTTSSQSKSSSGSTATMRTRTRTQTRTPVFPQLEPGRHAGNQTGNETSRCVSPDRVRRHRQESLKHDALAVLDHDGDSKPQRQPSMLIVPSDFFELQVVSAVQVHPEQSCGRRRDPPPPRPPKIPLDSKPPPPPPPPPRRAFIDGGRRAPRPTSTMTFMTASTKIGEIPESRWQGQGKILPISAEGHADNNKTWVPADTLPPPLEPLGNGAKTTKKSCFKFWRRDGKG</sequence>
<dbReference type="VEuPathDB" id="FungiDB:HMPREF1120_07752"/>
<proteinExistence type="predicted"/>
<feature type="region of interest" description="Disordered" evidence="1">
    <location>
        <begin position="158"/>
        <end position="318"/>
    </location>
</feature>
<protein>
    <submittedName>
        <fullName evidence="2">Uncharacterized protein</fullName>
    </submittedName>
</protein>
<dbReference type="eggNOG" id="ENOG502SMYH">
    <property type="taxonomic scope" value="Eukaryota"/>
</dbReference>
<dbReference type="InParanoid" id="H6C557"/>
<dbReference type="HOGENOM" id="CLU_035616_0_0_1"/>
<feature type="compositionally biased region" description="Pro residues" evidence="1">
    <location>
        <begin position="371"/>
        <end position="392"/>
    </location>
</feature>
<organism evidence="2 3">
    <name type="scientific">Exophiala dermatitidis (strain ATCC 34100 / CBS 525.76 / NIH/UT8656)</name>
    <name type="common">Black yeast</name>
    <name type="synonym">Wangiella dermatitidis</name>
    <dbReference type="NCBI Taxonomy" id="858893"/>
    <lineage>
        <taxon>Eukaryota</taxon>
        <taxon>Fungi</taxon>
        <taxon>Dikarya</taxon>
        <taxon>Ascomycota</taxon>
        <taxon>Pezizomycotina</taxon>
        <taxon>Eurotiomycetes</taxon>
        <taxon>Chaetothyriomycetidae</taxon>
        <taxon>Chaetothyriales</taxon>
        <taxon>Herpotrichiellaceae</taxon>
        <taxon>Exophiala</taxon>
    </lineage>
</organism>
<reference evidence="2" key="1">
    <citation type="submission" date="2011-07" db="EMBL/GenBank/DDBJ databases">
        <title>The Genome Sequence of Exophiala (Wangiella) dermatitidis NIH/UT8656.</title>
        <authorList>
            <consortium name="The Broad Institute Genome Sequencing Platform"/>
            <person name="Cuomo C."/>
            <person name="Wang Z."/>
            <person name="Hunicke-Smith S."/>
            <person name="Szanislo P.J."/>
            <person name="Earl A."/>
            <person name="Young S.K."/>
            <person name="Zeng Q."/>
            <person name="Gargeya S."/>
            <person name="Fitzgerald M."/>
            <person name="Haas B."/>
            <person name="Abouelleil A."/>
            <person name="Alvarado L."/>
            <person name="Arachchi H.M."/>
            <person name="Berlin A."/>
            <person name="Brown A."/>
            <person name="Chapman S.B."/>
            <person name="Chen Z."/>
            <person name="Dunbar C."/>
            <person name="Freedman E."/>
            <person name="Gearin G."/>
            <person name="Gellesch M."/>
            <person name="Goldberg J."/>
            <person name="Griggs A."/>
            <person name="Gujja S."/>
            <person name="Heiman D."/>
            <person name="Howarth C."/>
            <person name="Larson L."/>
            <person name="Lui A."/>
            <person name="MacDonald P.J.P."/>
            <person name="Montmayeur A."/>
            <person name="Murphy C."/>
            <person name="Neiman D."/>
            <person name="Pearson M."/>
            <person name="Priest M."/>
            <person name="Roberts A."/>
            <person name="Saif S."/>
            <person name="Shea T."/>
            <person name="Shenoy N."/>
            <person name="Sisk P."/>
            <person name="Stolte C."/>
            <person name="Sykes S."/>
            <person name="Wortman J."/>
            <person name="Nusbaum C."/>
            <person name="Birren B."/>
        </authorList>
    </citation>
    <scope>NUCLEOTIDE SEQUENCE</scope>
    <source>
        <strain evidence="2">NIH/UT8656</strain>
    </source>
</reference>
<dbReference type="RefSeq" id="XP_009160230.1">
    <property type="nucleotide sequence ID" value="XM_009161982.1"/>
</dbReference>